<dbReference type="InParanoid" id="A0A0V0R8P9"/>
<name>A0A0V0R8P9_PSEPJ</name>
<dbReference type="Proteomes" id="UP000054937">
    <property type="component" value="Unassembled WGS sequence"/>
</dbReference>
<evidence type="ECO:0000313" key="2">
    <source>
        <dbReference type="EMBL" id="KRX10584.1"/>
    </source>
</evidence>
<sequence length="192" mass="22548">MNFQELEEPQKAQNKGDKSPNQQENPQISQKKQQKFKQKLEEADEYQDNKPNKSNNFPVQSSKNIEINEEMPSSSSSDTTRRHRGRKKNSNLLSYQLQNQKKQQRLQEELKKKKEEKLRQIYGAQIPPQILLQENGKKMQSEKFNTSHVPINMLNNLIKHLIQIYQEQIKNSLCAKGASNLIWSCRSKKIKK</sequence>
<evidence type="ECO:0000313" key="3">
    <source>
        <dbReference type="Proteomes" id="UP000054937"/>
    </source>
</evidence>
<proteinExistence type="predicted"/>
<dbReference type="AlphaFoldDB" id="A0A0V0R8P9"/>
<gene>
    <name evidence="2" type="ORF">PPERSA_05404</name>
</gene>
<dbReference type="EMBL" id="LDAU01000025">
    <property type="protein sequence ID" value="KRX10584.1"/>
    <property type="molecule type" value="Genomic_DNA"/>
</dbReference>
<feature type="compositionally biased region" description="Polar residues" evidence="1">
    <location>
        <begin position="52"/>
        <end position="65"/>
    </location>
</feature>
<feature type="region of interest" description="Disordered" evidence="1">
    <location>
        <begin position="1"/>
        <end position="103"/>
    </location>
</feature>
<reference evidence="2 3" key="1">
    <citation type="journal article" date="2015" name="Sci. Rep.">
        <title>Genome of the facultative scuticociliatosis pathogen Pseudocohnilembus persalinus provides insight into its virulence through horizontal gene transfer.</title>
        <authorList>
            <person name="Xiong J."/>
            <person name="Wang G."/>
            <person name="Cheng J."/>
            <person name="Tian M."/>
            <person name="Pan X."/>
            <person name="Warren A."/>
            <person name="Jiang C."/>
            <person name="Yuan D."/>
            <person name="Miao W."/>
        </authorList>
    </citation>
    <scope>NUCLEOTIDE SEQUENCE [LARGE SCALE GENOMIC DNA]</scope>
    <source>
        <strain evidence="2">36N120E</strain>
    </source>
</reference>
<accession>A0A0V0R8P9</accession>
<comment type="caution">
    <text evidence="2">The sequence shown here is derived from an EMBL/GenBank/DDBJ whole genome shotgun (WGS) entry which is preliminary data.</text>
</comment>
<organism evidence="2 3">
    <name type="scientific">Pseudocohnilembus persalinus</name>
    <name type="common">Ciliate</name>
    <dbReference type="NCBI Taxonomy" id="266149"/>
    <lineage>
        <taxon>Eukaryota</taxon>
        <taxon>Sar</taxon>
        <taxon>Alveolata</taxon>
        <taxon>Ciliophora</taxon>
        <taxon>Intramacronucleata</taxon>
        <taxon>Oligohymenophorea</taxon>
        <taxon>Scuticociliatia</taxon>
        <taxon>Philasterida</taxon>
        <taxon>Pseudocohnilembidae</taxon>
        <taxon>Pseudocohnilembus</taxon>
    </lineage>
</organism>
<keyword evidence="3" id="KW-1185">Reference proteome</keyword>
<feature type="compositionally biased region" description="Basic and acidic residues" evidence="1">
    <location>
        <begin position="8"/>
        <end position="18"/>
    </location>
</feature>
<evidence type="ECO:0000256" key="1">
    <source>
        <dbReference type="SAM" id="MobiDB-lite"/>
    </source>
</evidence>
<protein>
    <submittedName>
        <fullName evidence="2">Uncharacterized protein</fullName>
    </submittedName>
</protein>